<name>A0AAE0GHB6_9CHLO</name>
<keyword evidence="7" id="KW-1185">Reference proteome</keyword>
<evidence type="ECO:0000256" key="5">
    <source>
        <dbReference type="SAM" id="MobiDB-lite"/>
    </source>
</evidence>
<proteinExistence type="predicted"/>
<evidence type="ECO:0000313" key="7">
    <source>
        <dbReference type="Proteomes" id="UP001190700"/>
    </source>
</evidence>
<dbReference type="GO" id="GO:0031267">
    <property type="term" value="F:small GTPase binding"/>
    <property type="evidence" value="ECO:0007669"/>
    <property type="project" value="TreeGrafter"/>
</dbReference>
<dbReference type="InterPro" id="IPR027038">
    <property type="entry name" value="RanGap"/>
</dbReference>
<evidence type="ECO:0000256" key="1">
    <source>
        <dbReference type="ARBA" id="ARBA00004430"/>
    </source>
</evidence>
<comment type="subcellular location">
    <subcellularLocation>
        <location evidence="1">Cytoplasm</location>
        <location evidence="1">Cytoskeleton</location>
        <location evidence="1">Cilium axoneme</location>
    </subcellularLocation>
</comment>
<dbReference type="GO" id="GO:0005096">
    <property type="term" value="F:GTPase activator activity"/>
    <property type="evidence" value="ECO:0007669"/>
    <property type="project" value="UniProtKB-KW"/>
</dbReference>
<feature type="region of interest" description="Disordered" evidence="5">
    <location>
        <begin position="55"/>
        <end position="106"/>
    </location>
</feature>
<dbReference type="EMBL" id="LGRX02005630">
    <property type="protein sequence ID" value="KAK3278081.1"/>
    <property type="molecule type" value="Genomic_DNA"/>
</dbReference>
<comment type="caution">
    <text evidence="6">The sequence shown here is derived from an EMBL/GenBank/DDBJ whole genome shotgun (WGS) entry which is preliminary data.</text>
</comment>
<dbReference type="GO" id="GO:0005930">
    <property type="term" value="C:axoneme"/>
    <property type="evidence" value="ECO:0007669"/>
    <property type="project" value="UniProtKB-SubCell"/>
</dbReference>
<dbReference type="AlphaFoldDB" id="A0AAE0GHB6"/>
<evidence type="ECO:0000256" key="4">
    <source>
        <dbReference type="ARBA" id="ARBA00022737"/>
    </source>
</evidence>
<reference evidence="6 7" key="1">
    <citation type="journal article" date="2015" name="Genome Biol. Evol.">
        <title>Comparative Genomics of a Bacterivorous Green Alga Reveals Evolutionary Causalities and Consequences of Phago-Mixotrophic Mode of Nutrition.</title>
        <authorList>
            <person name="Burns J.A."/>
            <person name="Paasch A."/>
            <person name="Narechania A."/>
            <person name="Kim E."/>
        </authorList>
    </citation>
    <scope>NUCLEOTIDE SEQUENCE [LARGE SCALE GENOMIC DNA]</scope>
    <source>
        <strain evidence="6 7">PLY_AMNH</strain>
    </source>
</reference>
<dbReference type="PANTHER" id="PTHR24113:SF12">
    <property type="entry name" value="RAN GTPASE-ACTIVATING PROTEIN 1"/>
    <property type="match status" value="1"/>
</dbReference>
<evidence type="ECO:0000313" key="6">
    <source>
        <dbReference type="EMBL" id="KAK3278081.1"/>
    </source>
</evidence>
<gene>
    <name evidence="6" type="ORF">CYMTET_13956</name>
</gene>
<dbReference type="Proteomes" id="UP001190700">
    <property type="component" value="Unassembled WGS sequence"/>
</dbReference>
<dbReference type="GO" id="GO:0005634">
    <property type="term" value="C:nucleus"/>
    <property type="evidence" value="ECO:0007669"/>
    <property type="project" value="TreeGrafter"/>
</dbReference>
<evidence type="ECO:0000256" key="3">
    <source>
        <dbReference type="ARBA" id="ARBA00022614"/>
    </source>
</evidence>
<dbReference type="PANTHER" id="PTHR24113">
    <property type="entry name" value="RAN GTPASE-ACTIVATING PROTEIN 1"/>
    <property type="match status" value="1"/>
</dbReference>
<feature type="compositionally biased region" description="Basic residues" evidence="5">
    <location>
        <begin position="55"/>
        <end position="64"/>
    </location>
</feature>
<dbReference type="GO" id="GO:0006913">
    <property type="term" value="P:nucleocytoplasmic transport"/>
    <property type="evidence" value="ECO:0007669"/>
    <property type="project" value="TreeGrafter"/>
</dbReference>
<dbReference type="SUPFAM" id="SSF52047">
    <property type="entry name" value="RNI-like"/>
    <property type="match status" value="3"/>
</dbReference>
<keyword evidence="4" id="KW-0677">Repeat</keyword>
<feature type="compositionally biased region" description="Acidic residues" evidence="5">
    <location>
        <begin position="69"/>
        <end position="90"/>
    </location>
</feature>
<dbReference type="Pfam" id="PF13516">
    <property type="entry name" value="LRR_6"/>
    <property type="match status" value="11"/>
</dbReference>
<sequence length="1218" mass="128894">MRHAVRCESKFLIDTWLVLLGSWLRIPHDTHVIDGKLHTPDLRFSSFDFLHRRPHGARNAKRSPRAFDGDSDDDALDGDSDDDALDGDSDDNARSTGSPSRNFRNMSFAGQSWKHPRALQVHGGIHGTKSFFVIYDESNGDAPDANAHFFRATGLDMVARPGHDTPIACQVIRDLAVLISQSNPRLRRLHLGNGRITANAAKALAHALTPSEQCARNGSLNTLELTVMKICPEGIKALGTALTPNEQGIFNGSLTSLNLRGTHLGTEGFETLAAALTPNEQGIFNGSLTALNLNYTNIGDEGAKALAAALTPNEQGVFNGSLSMLDLGNTGGNAPRSLVDAIAAHPEQWISFNGIPVRDLKRNRLSELDLTKNEIGTAGVMVLAKLVALSGSLITLILSESHLGGSYHDDVAEGFEALGMALKENKSLTALKLDRTEMRSKGAAAFASGLAFNTSLITLDLSGNKIGPIGAKALATALAPNEQGVVNRPLRSLNVRNSGLGFEGARALADAVKRHSAPIKLCDNLLDVQDCELSDRYAWYRPEDTALLASDLVFNTLLKTLSLAGREIGPEGGKALAAALTPNERGAFNGTLTALDLSGTGLCGRDTVLSAFFREAHDSSCAQALTQALKFNTSLNTLDVSGNCIHGQAAHQLARVVLDHPTLTVFNGIPLQQMRDDALGSLVLKSRHIGIPGVVVLSRLLTFNKSLHMLDLSAGNGLCPYRIGNDYDLSGIKALAKAMVVNKSLNTLNMWGNDARENLCADAARAVIAAVKQRGVSVKLCGDMLDVRELHLKSCGSRGVQPVAVILLANDLTFNGSLHTLDISGSDFCERSTVVGVEALEALGMALKANTTLAVLNLSRSHVGPKGAAALSSSLGVSRSLTTLDLSGNMLCGLWQQFGEFHGEYDPSGIAALSEALGLNKSLNTVDIKDNHVGGHRGAPEALEALGKTISFGASLGSLDLSGNAIGPADAIALVAGGVLNGALNTLNLQGNLLCGVRRYTGGTYDSSAITAIAKALTFNKSLKILNLADNNIRRDGAEALAVALTPNEQGVFNKALETLIVSKRGYDCAELPIGALRRNSITELDLRGKGLWPEDAILLAAALVFNKSLKSLNLAGNDLGGLRFVNSSEDLSGVKALADALVRNLSLSALNLAGNKLCGVDDYRMGTYDPSGVTAFAKTLALNNSLSTLDLRGNYLREDAQRAVREAVATPSFELVL</sequence>
<evidence type="ECO:0000256" key="2">
    <source>
        <dbReference type="ARBA" id="ARBA00022468"/>
    </source>
</evidence>
<accession>A0AAE0GHB6</accession>
<dbReference type="InterPro" id="IPR032675">
    <property type="entry name" value="LRR_dom_sf"/>
</dbReference>
<dbReference type="GO" id="GO:0048471">
    <property type="term" value="C:perinuclear region of cytoplasm"/>
    <property type="evidence" value="ECO:0007669"/>
    <property type="project" value="TreeGrafter"/>
</dbReference>
<dbReference type="InterPro" id="IPR001611">
    <property type="entry name" value="Leu-rich_rpt"/>
</dbReference>
<keyword evidence="2" id="KW-0343">GTPase activation</keyword>
<dbReference type="Gene3D" id="3.80.10.10">
    <property type="entry name" value="Ribonuclease Inhibitor"/>
    <property type="match status" value="9"/>
</dbReference>
<protein>
    <submittedName>
        <fullName evidence="6">Uncharacterized protein</fullName>
    </submittedName>
</protein>
<keyword evidence="3" id="KW-0433">Leucine-rich repeat</keyword>
<organism evidence="6 7">
    <name type="scientific">Cymbomonas tetramitiformis</name>
    <dbReference type="NCBI Taxonomy" id="36881"/>
    <lineage>
        <taxon>Eukaryota</taxon>
        <taxon>Viridiplantae</taxon>
        <taxon>Chlorophyta</taxon>
        <taxon>Pyramimonadophyceae</taxon>
        <taxon>Pyramimonadales</taxon>
        <taxon>Pyramimonadaceae</taxon>
        <taxon>Cymbomonas</taxon>
    </lineage>
</organism>
<dbReference type="GO" id="GO:0005829">
    <property type="term" value="C:cytosol"/>
    <property type="evidence" value="ECO:0007669"/>
    <property type="project" value="TreeGrafter"/>
</dbReference>
<feature type="compositionally biased region" description="Polar residues" evidence="5">
    <location>
        <begin position="94"/>
        <end position="106"/>
    </location>
</feature>
<dbReference type="SMART" id="SM00368">
    <property type="entry name" value="LRR_RI"/>
    <property type="match status" value="21"/>
</dbReference>